<reference evidence="1" key="1">
    <citation type="journal article" date="2020" name="Nature">
        <title>Giant virus diversity and host interactions through global metagenomics.</title>
        <authorList>
            <person name="Schulz F."/>
            <person name="Roux S."/>
            <person name="Paez-Espino D."/>
            <person name="Jungbluth S."/>
            <person name="Walsh D.A."/>
            <person name="Denef V.J."/>
            <person name="McMahon K.D."/>
            <person name="Konstantinidis K.T."/>
            <person name="Eloe-Fadrosh E.A."/>
            <person name="Kyrpides N.C."/>
            <person name="Woyke T."/>
        </authorList>
    </citation>
    <scope>NUCLEOTIDE SEQUENCE</scope>
    <source>
        <strain evidence="1">GVMAG-M-3300023179-99</strain>
    </source>
</reference>
<organism evidence="1">
    <name type="scientific">viral metagenome</name>
    <dbReference type="NCBI Taxonomy" id="1070528"/>
    <lineage>
        <taxon>unclassified sequences</taxon>
        <taxon>metagenomes</taxon>
        <taxon>organismal metagenomes</taxon>
    </lineage>
</organism>
<evidence type="ECO:0000313" key="1">
    <source>
        <dbReference type="EMBL" id="QHT79317.1"/>
    </source>
</evidence>
<proteinExistence type="predicted"/>
<protein>
    <submittedName>
        <fullName evidence="1">Uncharacterized protein</fullName>
    </submittedName>
</protein>
<name>A0A6C0HFZ3_9ZZZZ</name>
<accession>A0A6C0HFZ3</accession>
<dbReference type="EMBL" id="MN739947">
    <property type="protein sequence ID" value="QHT79317.1"/>
    <property type="molecule type" value="Genomic_DNA"/>
</dbReference>
<sequence length="1281" mass="147534">MFTTKILNMGRPVKFFEDDTVDIVRQHIGVAMDIHPDRLYILIGIELSRHYYTQDKRNWDLLFHRLSLDGRPIEREMLDSYCADYRVPAVHPPFKNYDRDEWMTYPAELHDLWDPVGEFTEYWIFGVEDQRSFCLPLKQSVISSRIISAETPIPDNSKLFMSFYQKEKVRGFWVIPAEGNYTPLLRTGTPQKLPVSQITLLQNNSQHLEKLLSLDPPAPKKTALLKAIWFVELVDTEIDHVRTRFEQMFYGLTVSTKIPCVTLFTSQTEVSRHKFFTDNVKTKKPVLETALWSRWWTKTKPPGSRPKLVLYRGKSTESFDRISISATDISFGVYRDSSETRNLEELREELCKWFWTLDSISPFFADTDLKRCRWSLQEIKFDLEFGKPLEELDTRRLGCLSTIFDQDRRHPDVFKFLRTDYALEGLTVSDLYIIDLLKENEFLTPQEVQEQLKISLEDSTRVLNTIRSKIQDEPRLLERKTRGFPVLQFLPTSVVVSSVVDIERPALFASILRYILSDPKSKTLDSICPKKIETSETKVAVSQFEYDLDESFGDLFSYLEEAKPEEKVEEQKRGKKASKYSYFIKRLEEFDPKTFNPENPNPDYPGACEQSHQPIGLKDTDMDSMPPEFDPRKNMDDKKVLKWEDPDGLIVCPEYWCMYDKVPLKKDQLVNDACPLCGGKIRSQSDSKADTREFSVIARTKGFSYAGYSKNPPISPANQKELPCCFRTEHKPKTLSSDSQEGKYYINRETKTELEELRLAYIPNDLLDLLDVKTDYTYFKKNGSRIPSGFSAFFRVGLGRSSKTIPDLFNDSEVPPPHEAIDVSLNCSFLHSWLTPSDEHLEEIESELLDKKPFDTDDLARNRVAKIISGMSKAFRDGTMTQLQEIEYTCIFLGIDIYRVFLHEGTMGCVFYSQQVEGDKGIVLLQSGNDVDCLAFVSRKGRQFTYSADLFKKPFGETSVEKLSKLRERVCQLSIPTSTEALEAFSKIFPDELPTLILDPFGRMQALFYPNELLIPFKNSPAPKALRELVTYDSYLGIKDQLPTRDKMKIYLALITEFHAGFALERELVDSDGQIVELLLKCGLRVPVVPEQGAGVAEDVVATVLKEGETEFTFGDQNPEDVATYKSISYADEVYNFILFELTQDLQGESDLRTALSNTPIRKEVEALLDAWFSEKVYFTRIDEPIEFITKIRKPCGQFKTKGSCDNANMCGWDGQCKVKIRDTLKKDKLFNKLLTNLLENSKTRYMVLDGRTTPFFSTILYLELPHEKIVTDLEIRAGTV</sequence>